<name>A0A385EAM7_9CAUD</name>
<keyword evidence="2" id="KW-1185">Reference proteome</keyword>
<dbReference type="Proteomes" id="UP000259026">
    <property type="component" value="Segment"/>
</dbReference>
<protein>
    <submittedName>
        <fullName evidence="1">Uncharacterized protein</fullName>
    </submittedName>
</protein>
<proteinExistence type="predicted"/>
<evidence type="ECO:0000313" key="2">
    <source>
        <dbReference type="Proteomes" id="UP000259026"/>
    </source>
</evidence>
<evidence type="ECO:0000313" key="1">
    <source>
        <dbReference type="EMBL" id="AXQ68914.1"/>
    </source>
</evidence>
<organism evidence="1 2">
    <name type="scientific">Caulobacter phage CcrPW</name>
    <dbReference type="NCBI Taxonomy" id="2283271"/>
    <lineage>
        <taxon>Viruses</taxon>
        <taxon>Duplodnaviria</taxon>
        <taxon>Heunggongvirae</taxon>
        <taxon>Uroviricota</taxon>
        <taxon>Caudoviricetes</taxon>
        <taxon>Jeanschmidtviridae</taxon>
        <taxon>Colossusvirus</taxon>
        <taxon>Colossusvirus PW</taxon>
    </lineage>
</organism>
<accession>A0A385EAM7</accession>
<reference evidence="1" key="1">
    <citation type="submission" date="2018-07" db="EMBL/GenBank/DDBJ databases">
        <authorList>
            <person name="Quirk P.G."/>
            <person name="Krulwich T.A."/>
        </authorList>
    </citation>
    <scope>NUCLEOTIDE SEQUENCE</scope>
</reference>
<sequence length="71" mass="7380">MCKQTHHITIGGRPYCDLLGSVAGLAIAKDTGVDSCSHPSGAAAQRAAKALRPRFKYGRVKVVTGDCPVVA</sequence>
<dbReference type="EMBL" id="MH588545">
    <property type="protein sequence ID" value="AXQ68914.1"/>
    <property type="molecule type" value="Genomic_DNA"/>
</dbReference>
<reference evidence="1" key="2">
    <citation type="submission" date="2018-09" db="EMBL/GenBank/DDBJ databases">
        <title>Giant CbK-like Caulobacter bacteriophages have genetically divergent genomes.</title>
        <authorList>
            <person name="Wilson K."/>
            <person name="Ely B."/>
        </authorList>
    </citation>
    <scope>NUCLEOTIDE SEQUENCE [LARGE SCALE GENOMIC DNA]</scope>
</reference>
<gene>
    <name evidence="1" type="ORF">CcrPW_gp375c</name>
</gene>